<organism evidence="2 3">
    <name type="scientific">Weissella oryzae (strain DSM 25784 / JCM 18191 / LMG 30913 / SG25)</name>
    <dbReference type="NCBI Taxonomy" id="1329250"/>
    <lineage>
        <taxon>Bacteria</taxon>
        <taxon>Bacillati</taxon>
        <taxon>Bacillota</taxon>
        <taxon>Bacilli</taxon>
        <taxon>Lactobacillales</taxon>
        <taxon>Lactobacillaceae</taxon>
        <taxon>Weissella</taxon>
    </lineage>
</organism>
<dbReference type="OrthoDB" id="9857747at2"/>
<keyword evidence="3" id="KW-1185">Reference proteome</keyword>
<feature type="coiled-coil region" evidence="1">
    <location>
        <begin position="56"/>
        <end position="90"/>
    </location>
</feature>
<name>A0A069CVG9_WEIOS</name>
<proteinExistence type="predicted"/>
<dbReference type="STRING" id="1329250.WOSG25_080500"/>
<feature type="coiled-coil region" evidence="1">
    <location>
        <begin position="1"/>
        <end position="32"/>
    </location>
</feature>
<evidence type="ECO:0000313" key="2">
    <source>
        <dbReference type="EMBL" id="GAK31218.1"/>
    </source>
</evidence>
<evidence type="ECO:0000313" key="3">
    <source>
        <dbReference type="Proteomes" id="UP000030643"/>
    </source>
</evidence>
<dbReference type="RefSeq" id="WP_027699227.1">
    <property type="nucleotide sequence ID" value="NZ_DF820491.1"/>
</dbReference>
<evidence type="ECO:0000256" key="1">
    <source>
        <dbReference type="SAM" id="Coils"/>
    </source>
</evidence>
<keyword evidence="1" id="KW-0175">Coiled coil</keyword>
<protein>
    <submittedName>
        <fullName evidence="2">Metallopeptidase</fullName>
    </submittedName>
</protein>
<sequence>MKDLEAEQRLARDKARREIEKFTDEFVDYKKKFEAQFNQIQATIQKLGIADDEMVCRESRQQLEWHNERVKAAKKELAKLRNDYEVLLKNQDADLKKQDN</sequence>
<reference evidence="3" key="1">
    <citation type="journal article" date="2014" name="Genome Announc.">
        <title>Draft genome sequence of Weissella oryzae SG25T, isolated from fermented rice grains.</title>
        <authorList>
            <person name="Tanizawa Y."/>
            <person name="Fujisawa T."/>
            <person name="Mochizuki T."/>
            <person name="Kaminuma E."/>
            <person name="Suzuki Y."/>
            <person name="Nakamura Y."/>
            <person name="Tohno M."/>
        </authorList>
    </citation>
    <scope>NUCLEOTIDE SEQUENCE [LARGE SCALE GENOMIC DNA]</scope>
    <source>
        <strain evidence="3">DSM 25784 / JCM 18191 / LMG 30913 / SG25</strain>
    </source>
</reference>
<dbReference type="AlphaFoldDB" id="A0A069CVG9"/>
<dbReference type="Proteomes" id="UP000030643">
    <property type="component" value="Unassembled WGS sequence"/>
</dbReference>
<dbReference type="EMBL" id="DF820491">
    <property type="protein sequence ID" value="GAK31218.1"/>
    <property type="molecule type" value="Genomic_DNA"/>
</dbReference>
<accession>A0A069CVG9</accession>
<gene>
    <name evidence="2" type="ORF">WOSG25_080500</name>
</gene>